<dbReference type="EC" id="1.8.5.8" evidence="14"/>
<comment type="similarity">
    <text evidence="13">Belongs to the SQRD family.</text>
</comment>
<reference evidence="18 19" key="1">
    <citation type="journal article" date="2020" name="Cell">
        <title>Large-Scale Comparative Analyses of Tick Genomes Elucidate Their Genetic Diversity and Vector Capacities.</title>
        <authorList>
            <consortium name="Tick Genome and Microbiome Consortium (TIGMIC)"/>
            <person name="Jia N."/>
            <person name="Wang J."/>
            <person name="Shi W."/>
            <person name="Du L."/>
            <person name="Sun Y."/>
            <person name="Zhan W."/>
            <person name="Jiang J.F."/>
            <person name="Wang Q."/>
            <person name="Zhang B."/>
            <person name="Ji P."/>
            <person name="Bell-Sakyi L."/>
            <person name="Cui X.M."/>
            <person name="Yuan T.T."/>
            <person name="Jiang B.G."/>
            <person name="Yang W.F."/>
            <person name="Lam T.T."/>
            <person name="Chang Q.C."/>
            <person name="Ding S.J."/>
            <person name="Wang X.J."/>
            <person name="Zhu J.G."/>
            <person name="Ruan X.D."/>
            <person name="Zhao L."/>
            <person name="Wei J.T."/>
            <person name="Ye R.Z."/>
            <person name="Que T.C."/>
            <person name="Du C.H."/>
            <person name="Zhou Y.H."/>
            <person name="Cheng J.X."/>
            <person name="Dai P.F."/>
            <person name="Guo W.B."/>
            <person name="Han X.H."/>
            <person name="Huang E.J."/>
            <person name="Li L.F."/>
            <person name="Wei W."/>
            <person name="Gao Y.C."/>
            <person name="Liu J.Z."/>
            <person name="Shao H.Z."/>
            <person name="Wang X."/>
            <person name="Wang C.C."/>
            <person name="Yang T.C."/>
            <person name="Huo Q.B."/>
            <person name="Li W."/>
            <person name="Chen H.Y."/>
            <person name="Chen S.E."/>
            <person name="Zhou L.G."/>
            <person name="Ni X.B."/>
            <person name="Tian J.H."/>
            <person name="Sheng Y."/>
            <person name="Liu T."/>
            <person name="Pan Y.S."/>
            <person name="Xia L.Y."/>
            <person name="Li J."/>
            <person name="Zhao F."/>
            <person name="Cao W.C."/>
        </authorList>
    </citation>
    <scope>NUCLEOTIDE SEQUENCE [LARGE SCALE GENOMIC DNA]</scope>
    <source>
        <strain evidence="18">HaeL-2018</strain>
    </source>
</reference>
<evidence type="ECO:0000256" key="2">
    <source>
        <dbReference type="ARBA" id="ARBA00004173"/>
    </source>
</evidence>
<evidence type="ECO:0000313" key="19">
    <source>
        <dbReference type="Proteomes" id="UP000821853"/>
    </source>
</evidence>
<sequence>MIRRTAAKRMARAVRSYSTRADQGVKSCKLLVVGGGSGGISTAAKFASKLGKGKVCVLEPRDTHCYQPLWTLVGGGIKKLPDSCKPMASVIPSGAEWVKDTADAFLPQENTVVTKAGLKIKYEFLVVATGIQVRFDLVDGLEEALKTPHVCSNYSFDTVTKTHQAMQALKEGQAIFTYPASPVKCPGAAQKIMYITDAYLRKASWCTDKVDITFNTSLGVLFGAPKYAAALWEVVKDRGIKVNLKHELIQVRPSSREAVFRNLDSNSDPKETVTFKVECQYQNSIALYINAPMTFVYP</sequence>
<dbReference type="PANTHER" id="PTHR10632:SF2">
    <property type="entry name" value="SULFIDE:QUINONE OXIDOREDUCTASE, MITOCHONDRIAL"/>
    <property type="match status" value="1"/>
</dbReference>
<comment type="catalytic activity">
    <reaction evidence="11">
        <text>a quinone + hydrogen sulfide + glutathione + H(+) = S-sulfanylglutathione + a quinol</text>
        <dbReference type="Rhea" id="RHEA:55156"/>
        <dbReference type="ChEBI" id="CHEBI:15378"/>
        <dbReference type="ChEBI" id="CHEBI:24646"/>
        <dbReference type="ChEBI" id="CHEBI:29919"/>
        <dbReference type="ChEBI" id="CHEBI:57925"/>
        <dbReference type="ChEBI" id="CHEBI:58905"/>
        <dbReference type="ChEBI" id="CHEBI:132124"/>
        <dbReference type="EC" id="1.8.5.8"/>
    </reaction>
    <physiologicalReaction direction="left-to-right" evidence="11">
        <dbReference type="Rhea" id="RHEA:55157"/>
    </physiologicalReaction>
</comment>
<evidence type="ECO:0000256" key="4">
    <source>
        <dbReference type="ARBA" id="ARBA00022719"/>
    </source>
</evidence>
<proteinExistence type="inferred from homology"/>
<protein>
    <recommendedName>
        <fullName evidence="15">Sulfide:quinone oxidoreductase, mitochondrial</fullName>
        <ecNumber evidence="14">1.8.5.8</ecNumber>
    </recommendedName>
    <alternativeName>
        <fullName evidence="16">Sulfide quinone oxidoreductase</fullName>
    </alternativeName>
</protein>
<dbReference type="AlphaFoldDB" id="A0A9J6FZ43"/>
<dbReference type="GO" id="GO:0048038">
    <property type="term" value="F:quinone binding"/>
    <property type="evidence" value="ECO:0007669"/>
    <property type="project" value="UniProtKB-KW"/>
</dbReference>
<dbReference type="GO" id="GO:0070224">
    <property type="term" value="F:sulfide:quinone oxidoreductase activity"/>
    <property type="evidence" value="ECO:0007669"/>
    <property type="project" value="TreeGrafter"/>
</dbReference>
<evidence type="ECO:0000256" key="15">
    <source>
        <dbReference type="ARBA" id="ARBA00070160"/>
    </source>
</evidence>
<dbReference type="Proteomes" id="UP000821853">
    <property type="component" value="Chromosome 2"/>
</dbReference>
<evidence type="ECO:0000256" key="5">
    <source>
        <dbReference type="ARBA" id="ARBA00022827"/>
    </source>
</evidence>
<keyword evidence="7" id="KW-0560">Oxidoreductase</keyword>
<evidence type="ECO:0000256" key="10">
    <source>
        <dbReference type="ARBA" id="ARBA00052810"/>
    </source>
</evidence>
<comment type="cofactor">
    <cofactor evidence="1">
        <name>FAD</name>
        <dbReference type="ChEBI" id="CHEBI:57692"/>
    </cofactor>
</comment>
<keyword evidence="19" id="KW-1185">Reference proteome</keyword>
<dbReference type="PANTHER" id="PTHR10632">
    <property type="entry name" value="SULFIDE:QUINONE OXIDOREDUCTASE"/>
    <property type="match status" value="1"/>
</dbReference>
<evidence type="ECO:0000256" key="11">
    <source>
        <dbReference type="ARBA" id="ARBA00052986"/>
    </source>
</evidence>
<dbReference type="FunFam" id="3.50.50.60:FF:000034">
    <property type="entry name" value="sulfide:quinone oxidoreductase, mitochondrial"/>
    <property type="match status" value="1"/>
</dbReference>
<evidence type="ECO:0000313" key="18">
    <source>
        <dbReference type="EMBL" id="KAH9368450.1"/>
    </source>
</evidence>
<evidence type="ECO:0000256" key="9">
    <source>
        <dbReference type="ARBA" id="ARBA00051038"/>
    </source>
</evidence>
<keyword evidence="8" id="KW-0496">Mitochondrion</keyword>
<dbReference type="InterPro" id="IPR023753">
    <property type="entry name" value="FAD/NAD-binding_dom"/>
</dbReference>
<evidence type="ECO:0000256" key="3">
    <source>
        <dbReference type="ARBA" id="ARBA00022630"/>
    </source>
</evidence>
<comment type="subcellular location">
    <subcellularLocation>
        <location evidence="2">Mitochondrion</location>
    </subcellularLocation>
</comment>
<dbReference type="GO" id="GO:0070221">
    <property type="term" value="P:sulfide oxidation, using sulfide:quinone oxidoreductase"/>
    <property type="evidence" value="ECO:0007669"/>
    <property type="project" value="TreeGrafter"/>
</dbReference>
<dbReference type="Gene3D" id="3.50.50.100">
    <property type="match status" value="1"/>
</dbReference>
<keyword evidence="6" id="KW-0809">Transit peptide</keyword>
<comment type="catalytic activity">
    <reaction evidence="10">
        <text>ubiquinone-10 + hydrogen sulfide + glutathione + H(+) = S-sulfanylglutathione + ubiquinol-10</text>
        <dbReference type="Rhea" id="RHEA:62608"/>
        <dbReference type="ChEBI" id="CHEBI:15378"/>
        <dbReference type="ChEBI" id="CHEBI:29919"/>
        <dbReference type="ChEBI" id="CHEBI:46245"/>
        <dbReference type="ChEBI" id="CHEBI:57925"/>
        <dbReference type="ChEBI" id="CHEBI:58905"/>
        <dbReference type="ChEBI" id="CHEBI:64183"/>
    </reaction>
    <physiologicalReaction direction="left-to-right" evidence="10">
        <dbReference type="Rhea" id="RHEA:62609"/>
    </physiologicalReaction>
</comment>
<evidence type="ECO:0000256" key="13">
    <source>
        <dbReference type="ARBA" id="ARBA00060891"/>
    </source>
</evidence>
<keyword evidence="5" id="KW-0274">FAD</keyword>
<evidence type="ECO:0000256" key="16">
    <source>
        <dbReference type="ARBA" id="ARBA00082958"/>
    </source>
</evidence>
<accession>A0A9J6FZ43</accession>
<comment type="function">
    <text evidence="12">Catalyzes the oxidation of hydrogen sulfide with the help of a quinone, such as ubiquinone-10, giving rise to thiosulfate and ultimately to sulfane (molecular sulfur) atoms. Requires an additional electron acceptor; can use sulfite, sulfide or cyanide (in vitro). It is believed the in vivo electron acceptor is glutathione.</text>
</comment>
<dbReference type="OMA" id="HWCHKLV"/>
<evidence type="ECO:0000259" key="17">
    <source>
        <dbReference type="Pfam" id="PF07992"/>
    </source>
</evidence>
<evidence type="ECO:0000256" key="8">
    <source>
        <dbReference type="ARBA" id="ARBA00023128"/>
    </source>
</evidence>
<keyword evidence="3" id="KW-0285">Flavoprotein</keyword>
<evidence type="ECO:0000256" key="7">
    <source>
        <dbReference type="ARBA" id="ARBA00023002"/>
    </source>
</evidence>
<evidence type="ECO:0000256" key="1">
    <source>
        <dbReference type="ARBA" id="ARBA00001974"/>
    </source>
</evidence>
<dbReference type="Pfam" id="PF07992">
    <property type="entry name" value="Pyr_redox_2"/>
    <property type="match status" value="1"/>
</dbReference>
<dbReference type="GO" id="GO:0106436">
    <property type="term" value="F:glutathione-dependent sulfide quinone oxidoreductase activity"/>
    <property type="evidence" value="ECO:0007669"/>
    <property type="project" value="UniProtKB-EC"/>
</dbReference>
<dbReference type="VEuPathDB" id="VectorBase:HLOH_042039"/>
<dbReference type="InterPro" id="IPR015904">
    <property type="entry name" value="Sulphide_quinone_reductase"/>
</dbReference>
<evidence type="ECO:0000256" key="6">
    <source>
        <dbReference type="ARBA" id="ARBA00022946"/>
    </source>
</evidence>
<gene>
    <name evidence="18" type="ORF">HPB48_012620</name>
</gene>
<feature type="domain" description="FAD/NAD(P)-binding" evidence="17">
    <location>
        <begin position="29"/>
        <end position="148"/>
    </location>
</feature>
<comment type="caution">
    <text evidence="18">The sequence shown here is derived from an EMBL/GenBank/DDBJ whole genome shotgun (WGS) entry which is preliminary data.</text>
</comment>
<dbReference type="OrthoDB" id="5376590at2759"/>
<dbReference type="GO" id="GO:0005739">
    <property type="term" value="C:mitochondrion"/>
    <property type="evidence" value="ECO:0007669"/>
    <property type="project" value="UniProtKB-SubCell"/>
</dbReference>
<dbReference type="SUPFAM" id="SSF51905">
    <property type="entry name" value="FAD/NAD(P)-binding domain"/>
    <property type="match status" value="2"/>
</dbReference>
<dbReference type="GO" id="GO:0071949">
    <property type="term" value="F:FAD binding"/>
    <property type="evidence" value="ECO:0007669"/>
    <property type="project" value="TreeGrafter"/>
</dbReference>
<evidence type="ECO:0000256" key="12">
    <source>
        <dbReference type="ARBA" id="ARBA00059167"/>
    </source>
</evidence>
<name>A0A9J6FZ43_HAELO</name>
<organism evidence="18 19">
    <name type="scientific">Haemaphysalis longicornis</name>
    <name type="common">Bush tick</name>
    <dbReference type="NCBI Taxonomy" id="44386"/>
    <lineage>
        <taxon>Eukaryota</taxon>
        <taxon>Metazoa</taxon>
        <taxon>Ecdysozoa</taxon>
        <taxon>Arthropoda</taxon>
        <taxon>Chelicerata</taxon>
        <taxon>Arachnida</taxon>
        <taxon>Acari</taxon>
        <taxon>Parasitiformes</taxon>
        <taxon>Ixodida</taxon>
        <taxon>Ixodoidea</taxon>
        <taxon>Ixodidae</taxon>
        <taxon>Haemaphysalinae</taxon>
        <taxon>Haemaphysalis</taxon>
    </lineage>
</organism>
<comment type="catalytic activity">
    <reaction evidence="9">
        <text>ubiquinone-10 + hydrogen sulfide + sulfite + 2 H(+) = ubiquinol-10 + thiosulfate</text>
        <dbReference type="Rhea" id="RHEA:38359"/>
        <dbReference type="ChEBI" id="CHEBI:15378"/>
        <dbReference type="ChEBI" id="CHEBI:17359"/>
        <dbReference type="ChEBI" id="CHEBI:29919"/>
        <dbReference type="ChEBI" id="CHEBI:33542"/>
        <dbReference type="ChEBI" id="CHEBI:46245"/>
        <dbReference type="ChEBI" id="CHEBI:64183"/>
    </reaction>
    <physiologicalReaction direction="left-to-right" evidence="9">
        <dbReference type="Rhea" id="RHEA:38360"/>
    </physiologicalReaction>
</comment>
<keyword evidence="4" id="KW-0874">Quinone</keyword>
<dbReference type="EMBL" id="JABSTR010000004">
    <property type="protein sequence ID" value="KAH9368450.1"/>
    <property type="molecule type" value="Genomic_DNA"/>
</dbReference>
<dbReference type="InterPro" id="IPR036188">
    <property type="entry name" value="FAD/NAD-bd_sf"/>
</dbReference>
<evidence type="ECO:0000256" key="14">
    <source>
        <dbReference type="ARBA" id="ARBA00066447"/>
    </source>
</evidence>